<dbReference type="InterPro" id="IPR012677">
    <property type="entry name" value="Nucleotide-bd_a/b_plait_sf"/>
</dbReference>
<proteinExistence type="predicted"/>
<evidence type="ECO:0000256" key="1">
    <source>
        <dbReference type="PROSITE-ProRule" id="PRU00176"/>
    </source>
</evidence>
<dbReference type="InterPro" id="IPR035979">
    <property type="entry name" value="RBD_domain_sf"/>
</dbReference>
<gene>
    <name evidence="4" type="ORF">WUBG_07541</name>
</gene>
<evidence type="ECO:0000313" key="6">
    <source>
        <dbReference type="Proteomes" id="UP000093561"/>
    </source>
</evidence>
<dbReference type="SUPFAM" id="SSF54928">
    <property type="entry name" value="RNA-binding domain, RBD"/>
    <property type="match status" value="1"/>
</dbReference>
<dbReference type="EMBL" id="ADBV01003555">
    <property type="protein sequence ID" value="EJW81551.1"/>
    <property type="molecule type" value="Genomic_DNA"/>
</dbReference>
<organism evidence="4 5">
    <name type="scientific">Wuchereria bancrofti</name>
    <dbReference type="NCBI Taxonomy" id="6293"/>
    <lineage>
        <taxon>Eukaryota</taxon>
        <taxon>Metazoa</taxon>
        <taxon>Ecdysozoa</taxon>
        <taxon>Nematoda</taxon>
        <taxon>Chromadorea</taxon>
        <taxon>Rhabditida</taxon>
        <taxon>Spirurina</taxon>
        <taxon>Spiruromorpha</taxon>
        <taxon>Filarioidea</taxon>
        <taxon>Onchocercidae</taxon>
        <taxon>Wuchereria</taxon>
    </lineage>
</organism>
<feature type="coiled-coil region" evidence="2">
    <location>
        <begin position="1"/>
        <end position="31"/>
    </location>
</feature>
<protein>
    <submittedName>
        <fullName evidence="4 7">RNA recognition domain-containing protein</fullName>
    </submittedName>
</protein>
<evidence type="ECO:0000313" key="7">
    <source>
        <dbReference type="WBParaSite" id="mrna-Wban_05574"/>
    </source>
</evidence>
<dbReference type="Proteomes" id="UP000004810">
    <property type="component" value="Unassembled WGS sequence"/>
</dbReference>
<name>J9EGI7_WUCBA</name>
<feature type="domain" description="RRM" evidence="3">
    <location>
        <begin position="52"/>
        <end position="131"/>
    </location>
</feature>
<dbReference type="InterPro" id="IPR000504">
    <property type="entry name" value="RRM_dom"/>
</dbReference>
<evidence type="ECO:0000313" key="5">
    <source>
        <dbReference type="Proteomes" id="UP000004810"/>
    </source>
</evidence>
<evidence type="ECO:0000259" key="3">
    <source>
        <dbReference type="PROSITE" id="PS50102"/>
    </source>
</evidence>
<dbReference type="WBParaSite" id="mrna-Wban_05574">
    <property type="protein sequence ID" value="mrna-Wban_05574"/>
    <property type="gene ID" value="Wban_05574"/>
</dbReference>
<reference evidence="6" key="4">
    <citation type="journal article" date="2016" name="Mol. Ecol.">
        <title>Population genomics of the filarial nematode parasite Wuchereria bancrofti from mosquitoes.</title>
        <authorList>
            <person name="Small S.T."/>
            <person name="Reimer L.J."/>
            <person name="Tisch D.J."/>
            <person name="King C.L."/>
            <person name="Christensen B.M."/>
            <person name="Siba P.M."/>
            <person name="Kazura J.W."/>
            <person name="Serre D."/>
            <person name="Zimmerman P.A."/>
        </authorList>
    </citation>
    <scope>NUCLEOTIDE SEQUENCE</scope>
    <source>
        <strain evidence="6">pt0022</strain>
    </source>
</reference>
<reference evidence="5" key="1">
    <citation type="submission" date="2012-08" db="EMBL/GenBank/DDBJ databases">
        <title>The Genome Sequence of Wuchereria bancrofti.</title>
        <authorList>
            <person name="Nutman T.B."/>
            <person name="Fink D.L."/>
            <person name="Russ C."/>
            <person name="Young S."/>
            <person name="Zeng Q."/>
            <person name="Koehrsen M."/>
            <person name="Alvarado L."/>
            <person name="Berlin A."/>
            <person name="Chapman S.B."/>
            <person name="Chen Z."/>
            <person name="Freedman E."/>
            <person name="Gellesch M."/>
            <person name="Goldberg J."/>
            <person name="Griggs A."/>
            <person name="Gujja S."/>
            <person name="Heilman E.R."/>
            <person name="Heiman D."/>
            <person name="Hepburn T."/>
            <person name="Howarth C."/>
            <person name="Jen D."/>
            <person name="Larson L."/>
            <person name="Lewis B."/>
            <person name="Mehta T."/>
            <person name="Park D."/>
            <person name="Pearson M."/>
            <person name="Roberts A."/>
            <person name="Saif S."/>
            <person name="Shea T."/>
            <person name="Shenoy N."/>
            <person name="Sisk P."/>
            <person name="Stolte C."/>
            <person name="Sykes S."/>
            <person name="Walk T."/>
            <person name="White J."/>
            <person name="Yandava C."/>
            <person name="Haas B."/>
            <person name="Henn M.R."/>
            <person name="Nusbaum C."/>
            <person name="Birren B."/>
        </authorList>
    </citation>
    <scope>NUCLEOTIDE SEQUENCE [LARGE SCALE GENOMIC DNA]</scope>
    <source>
        <strain evidence="5">NA</strain>
    </source>
</reference>
<accession>J9EGI7</accession>
<reference evidence="7" key="5">
    <citation type="submission" date="2024-02" db="UniProtKB">
        <authorList>
            <consortium name="WormBaseParasite"/>
        </authorList>
    </citation>
    <scope>IDENTIFICATION</scope>
    <source>
        <strain evidence="7">pt0022</strain>
    </source>
</reference>
<evidence type="ECO:0000313" key="4">
    <source>
        <dbReference type="EMBL" id="EJW81551.1"/>
    </source>
</evidence>
<reference evidence="4" key="2">
    <citation type="submission" date="2012-08" db="EMBL/GenBank/DDBJ databases">
        <title>The Genome Sequence of Wuchereria bancrofti.</title>
        <authorList>
            <consortium name="The Broad Institute Genome Sequencing Platform"/>
            <consortium name="Broad Institute Genome Sequencing Center for Infectious Disease"/>
            <person name="Nutman T.B."/>
            <person name="Fink D.L."/>
            <person name="Russ C."/>
            <person name="Young S."/>
            <person name="Zeng Q."/>
            <person name="Koehrsen M."/>
            <person name="Alvarado L."/>
            <person name="Berlin A."/>
            <person name="Borenstein D."/>
            <person name="Chapman S.B."/>
            <person name="Chen Z."/>
            <person name="Engels R."/>
            <person name="Freedman E."/>
            <person name="Gellesch M."/>
            <person name="Goldberg J."/>
            <person name="Griggs A."/>
            <person name="Gujja S."/>
            <person name="Heilman E.R."/>
            <person name="Heiman D."/>
            <person name="Hepburn T."/>
            <person name="Howarth C."/>
            <person name="Jen D."/>
            <person name="Larson L."/>
            <person name="Lewis B."/>
            <person name="Mehta T."/>
            <person name="Park D."/>
            <person name="Pearson M."/>
            <person name="Richards J."/>
            <person name="Roberts A."/>
            <person name="Saif S."/>
            <person name="Shea T."/>
            <person name="Shenoy N."/>
            <person name="Sisk P."/>
            <person name="Stolte C."/>
            <person name="Sykes S."/>
            <person name="Walk T."/>
            <person name="White J."/>
            <person name="Yandava C."/>
            <person name="Haas B."/>
            <person name="Henn M.R."/>
            <person name="Nusbaum C."/>
            <person name="Birren B."/>
        </authorList>
    </citation>
    <scope>NUCLEOTIDE SEQUENCE</scope>
</reference>
<evidence type="ECO:0000256" key="2">
    <source>
        <dbReference type="SAM" id="Coils"/>
    </source>
</evidence>
<keyword evidence="1" id="KW-0694">RNA-binding</keyword>
<dbReference type="PROSITE" id="PS50102">
    <property type="entry name" value="RRM"/>
    <property type="match status" value="1"/>
</dbReference>
<keyword evidence="2" id="KW-0175">Coiled coil</keyword>
<dbReference type="Gene3D" id="3.30.70.330">
    <property type="match status" value="1"/>
</dbReference>
<dbReference type="GO" id="GO:0003723">
    <property type="term" value="F:RNA binding"/>
    <property type="evidence" value="ECO:0007669"/>
    <property type="project" value="UniProtKB-UniRule"/>
</dbReference>
<dbReference type="AlphaFoldDB" id="J9EGI7"/>
<sequence length="150" mass="17648">MEDMNRRLEMELEDEREMERLRETITDSEREMTVICKAAQDQWFGVIEACKHSVYVNNLNIRTSRKELEDHFGSCGTIITIEFCKDTVTYRFIGMNSARIEFTDIAAKLKAMDLADTFLKGSKIDVTSVPAPIARYRSRYSRCRRFNYHR</sequence>
<dbReference type="SMART" id="SM00360">
    <property type="entry name" value="RRM"/>
    <property type="match status" value="1"/>
</dbReference>
<reference evidence="6" key="3">
    <citation type="submission" date="2015-03" db="EMBL/GenBank/DDBJ databases">
        <title>Wuchereria bancrofti Genome Sequencing Papua New Guinea Strain.</title>
        <authorList>
            <person name="Small S.T."/>
            <person name="Serre D."/>
            <person name="Zimmerman P.A."/>
        </authorList>
    </citation>
    <scope>NUCLEOTIDE SEQUENCE [LARGE SCALE GENOMIC DNA]</scope>
    <source>
        <strain evidence="6">pt0022</strain>
    </source>
</reference>
<dbReference type="Pfam" id="PF00076">
    <property type="entry name" value="RRM_1"/>
    <property type="match status" value="1"/>
</dbReference>
<dbReference type="Proteomes" id="UP000093561">
    <property type="component" value="Unassembled WGS sequence"/>
</dbReference>